<keyword evidence="4" id="KW-1185">Reference proteome</keyword>
<feature type="region of interest" description="Disordered" evidence="1">
    <location>
        <begin position="1"/>
        <end position="51"/>
    </location>
</feature>
<dbReference type="RefSeq" id="WP_182543312.1">
    <property type="nucleotide sequence ID" value="NZ_JACGWZ010000001.1"/>
</dbReference>
<dbReference type="Proteomes" id="UP000569329">
    <property type="component" value="Unassembled WGS sequence"/>
</dbReference>
<feature type="transmembrane region" description="Helical" evidence="2">
    <location>
        <begin position="102"/>
        <end position="130"/>
    </location>
</feature>
<feature type="transmembrane region" description="Helical" evidence="2">
    <location>
        <begin position="61"/>
        <end position="82"/>
    </location>
</feature>
<dbReference type="Pfam" id="PF10011">
    <property type="entry name" value="DUF2254"/>
    <property type="match status" value="1"/>
</dbReference>
<evidence type="ECO:0000256" key="1">
    <source>
        <dbReference type="SAM" id="MobiDB-lite"/>
    </source>
</evidence>
<keyword evidence="2" id="KW-0812">Transmembrane</keyword>
<reference evidence="3 4" key="1">
    <citation type="submission" date="2020-07" db="EMBL/GenBank/DDBJ databases">
        <title>Sequencing the genomes of 1000 actinobacteria strains.</title>
        <authorList>
            <person name="Klenk H.-P."/>
        </authorList>
    </citation>
    <scope>NUCLEOTIDE SEQUENCE [LARGE SCALE GENOMIC DNA]</scope>
    <source>
        <strain evidence="3 4">DSM 45975</strain>
    </source>
</reference>
<protein>
    <submittedName>
        <fullName evidence="3">Putative membrane protein</fullName>
    </submittedName>
</protein>
<dbReference type="EMBL" id="JACGWZ010000001">
    <property type="protein sequence ID" value="MBA8824168.1"/>
    <property type="molecule type" value="Genomic_DNA"/>
</dbReference>
<evidence type="ECO:0000256" key="2">
    <source>
        <dbReference type="SAM" id="Phobius"/>
    </source>
</evidence>
<evidence type="ECO:0000313" key="3">
    <source>
        <dbReference type="EMBL" id="MBA8824168.1"/>
    </source>
</evidence>
<keyword evidence="2" id="KW-0472">Membrane</keyword>
<dbReference type="InterPro" id="IPR018723">
    <property type="entry name" value="DUF2254_membrane"/>
</dbReference>
<comment type="caution">
    <text evidence="3">The sequence shown here is derived from an EMBL/GenBank/DDBJ whole genome shotgun (WGS) entry which is preliminary data.</text>
</comment>
<keyword evidence="2" id="KW-1133">Transmembrane helix</keyword>
<feature type="compositionally biased region" description="Basic and acidic residues" evidence="1">
    <location>
        <begin position="36"/>
        <end position="47"/>
    </location>
</feature>
<feature type="transmembrane region" description="Helical" evidence="2">
    <location>
        <begin position="151"/>
        <end position="172"/>
    </location>
</feature>
<evidence type="ECO:0000313" key="4">
    <source>
        <dbReference type="Proteomes" id="UP000569329"/>
    </source>
</evidence>
<gene>
    <name evidence="3" type="ORF">FHX42_001497</name>
</gene>
<name>A0A839DZK1_9PSEU</name>
<organism evidence="3 4">
    <name type="scientific">Halosaccharopolyspora lacisalsi</name>
    <dbReference type="NCBI Taxonomy" id="1000566"/>
    <lineage>
        <taxon>Bacteria</taxon>
        <taxon>Bacillati</taxon>
        <taxon>Actinomycetota</taxon>
        <taxon>Actinomycetes</taxon>
        <taxon>Pseudonocardiales</taxon>
        <taxon>Pseudonocardiaceae</taxon>
        <taxon>Halosaccharopolyspora</taxon>
    </lineage>
</organism>
<sequence>MSQDDDTSVSNPPSASSTSTAEQGTSDRGGAEETEGGLRRMDHERPLPRRRSPASHALAEFLWLPMLIVAGFLVFTAVMVPVELFTSMGPFQRALGAYVPQSAISSLLPAIATSLVTAASITFSLLLMTVQQAASRYSQVVFDQFLRRRTNQISIGFFIGLALYCLSLILFVSSTQAVLSGVVALVLTGVALVLLILLIYAAIDQMRPSSVVWNIQTMAFNARKHQLPLLARCRSTPQLVDAAIGTTPVYSGQLGYVVDIDAERLAKGLSAVTGEVEYSAVSGEMEIELYARLGTHLVVGETVAEIRGGTKRERDHLARSVLEAFTLGRMRDSATDPGYAVDQLGNMAWALGSTGTQDPEGALVAVRGLHGLLVEWGTDDAPAAEDHGGPLPIVYRDGAVEKVIGSLISELIVSTESAQYHVCAEVLDTFGLILPRLDPEARNFAADSLRGVVPSVARHVLTLDMRRALDRLQRTLSDLGHTEEAAFVEGVTSQLGGVNDHTANTTDGRS</sequence>
<proteinExistence type="predicted"/>
<dbReference type="AlphaFoldDB" id="A0A839DZK1"/>
<feature type="compositionally biased region" description="Low complexity" evidence="1">
    <location>
        <begin position="8"/>
        <end position="21"/>
    </location>
</feature>
<feature type="transmembrane region" description="Helical" evidence="2">
    <location>
        <begin position="178"/>
        <end position="203"/>
    </location>
</feature>
<accession>A0A839DZK1</accession>